<dbReference type="Proteomes" id="UP000822688">
    <property type="component" value="Chromosome 1"/>
</dbReference>
<name>A0A8T0J7L6_CERPU</name>
<evidence type="ECO:0000313" key="1">
    <source>
        <dbReference type="EMBL" id="KAG0591900.1"/>
    </source>
</evidence>
<gene>
    <name evidence="1" type="ORF">KC19_1G210400</name>
</gene>
<dbReference type="EMBL" id="CM026421">
    <property type="protein sequence ID" value="KAG0591900.1"/>
    <property type="molecule type" value="Genomic_DNA"/>
</dbReference>
<dbReference type="AlphaFoldDB" id="A0A8T0J7L6"/>
<evidence type="ECO:0000313" key="2">
    <source>
        <dbReference type="Proteomes" id="UP000822688"/>
    </source>
</evidence>
<comment type="caution">
    <text evidence="1">The sequence shown here is derived from an EMBL/GenBank/DDBJ whole genome shotgun (WGS) entry which is preliminary data.</text>
</comment>
<keyword evidence="2" id="KW-1185">Reference proteome</keyword>
<organism evidence="1 2">
    <name type="scientific">Ceratodon purpureus</name>
    <name type="common">Fire moss</name>
    <name type="synonym">Dicranum purpureum</name>
    <dbReference type="NCBI Taxonomy" id="3225"/>
    <lineage>
        <taxon>Eukaryota</taxon>
        <taxon>Viridiplantae</taxon>
        <taxon>Streptophyta</taxon>
        <taxon>Embryophyta</taxon>
        <taxon>Bryophyta</taxon>
        <taxon>Bryophytina</taxon>
        <taxon>Bryopsida</taxon>
        <taxon>Dicranidae</taxon>
        <taxon>Pseudoditrichales</taxon>
        <taxon>Ditrichaceae</taxon>
        <taxon>Ceratodon</taxon>
    </lineage>
</organism>
<proteinExistence type="predicted"/>
<accession>A0A8T0J7L6</accession>
<reference evidence="1" key="1">
    <citation type="submission" date="2020-06" db="EMBL/GenBank/DDBJ databases">
        <title>WGS assembly of Ceratodon purpureus strain R40.</title>
        <authorList>
            <person name="Carey S.B."/>
            <person name="Jenkins J."/>
            <person name="Shu S."/>
            <person name="Lovell J.T."/>
            <person name="Sreedasyam A."/>
            <person name="Maumus F."/>
            <person name="Tiley G.P."/>
            <person name="Fernandez-Pozo N."/>
            <person name="Barry K."/>
            <person name="Chen C."/>
            <person name="Wang M."/>
            <person name="Lipzen A."/>
            <person name="Daum C."/>
            <person name="Saski C.A."/>
            <person name="Payton A.C."/>
            <person name="Mcbreen J.C."/>
            <person name="Conrad R.E."/>
            <person name="Kollar L.M."/>
            <person name="Olsson S."/>
            <person name="Huttunen S."/>
            <person name="Landis J.B."/>
            <person name="Wickett N.J."/>
            <person name="Johnson M.G."/>
            <person name="Rensing S.A."/>
            <person name="Grimwood J."/>
            <person name="Schmutz J."/>
            <person name="Mcdaniel S.F."/>
        </authorList>
    </citation>
    <scope>NUCLEOTIDE SEQUENCE</scope>
    <source>
        <strain evidence="1">R40</strain>
    </source>
</reference>
<sequence length="102" mass="11542">MWALPAQGRGWRSCFRLSPCRFASPVLRCVSRRTVAAGDAWRELGFLCASYRPSCFVAEFSSCRQTMRNLILYRPPGGSMPPTFVVPVCSDRQYMIDSVIIE</sequence>
<protein>
    <submittedName>
        <fullName evidence="1">Uncharacterized protein</fullName>
    </submittedName>
</protein>